<evidence type="ECO:0000313" key="2">
    <source>
        <dbReference type="EMBL" id="KAK2942162.1"/>
    </source>
</evidence>
<dbReference type="EMBL" id="JARBJD010000428">
    <property type="protein sequence ID" value="KAK2942162.1"/>
    <property type="molecule type" value="Genomic_DNA"/>
</dbReference>
<feature type="compositionally biased region" description="Polar residues" evidence="1">
    <location>
        <begin position="253"/>
        <end position="284"/>
    </location>
</feature>
<feature type="compositionally biased region" description="Polar residues" evidence="1">
    <location>
        <begin position="215"/>
        <end position="229"/>
    </location>
</feature>
<comment type="caution">
    <text evidence="2">The sequence shown here is derived from an EMBL/GenBank/DDBJ whole genome shotgun (WGS) entry which is preliminary data.</text>
</comment>
<evidence type="ECO:0000256" key="1">
    <source>
        <dbReference type="SAM" id="MobiDB-lite"/>
    </source>
</evidence>
<feature type="region of interest" description="Disordered" evidence="1">
    <location>
        <begin position="353"/>
        <end position="552"/>
    </location>
</feature>
<organism evidence="2 3">
    <name type="scientific">Blattamonas nauphoetae</name>
    <dbReference type="NCBI Taxonomy" id="2049346"/>
    <lineage>
        <taxon>Eukaryota</taxon>
        <taxon>Metamonada</taxon>
        <taxon>Preaxostyla</taxon>
        <taxon>Oxymonadida</taxon>
        <taxon>Blattamonas</taxon>
    </lineage>
</organism>
<gene>
    <name evidence="2" type="ORF">BLNAU_22919</name>
</gene>
<proteinExistence type="predicted"/>
<dbReference type="PANTHER" id="PTHR12239:SF41">
    <property type="entry name" value="MEMBRANE ASSOCIATED PROTEIN, PUTATIVE-RELATED"/>
    <property type="match status" value="1"/>
</dbReference>
<feature type="compositionally biased region" description="Basic and acidic residues" evidence="1">
    <location>
        <begin position="363"/>
        <end position="544"/>
    </location>
</feature>
<feature type="compositionally biased region" description="Polar residues" evidence="1">
    <location>
        <begin position="191"/>
        <end position="206"/>
    </location>
</feature>
<feature type="compositionally biased region" description="Polar residues" evidence="1">
    <location>
        <begin position="582"/>
        <end position="602"/>
    </location>
</feature>
<protein>
    <submittedName>
        <fullName evidence="2">Uncharacterized protein</fullName>
    </submittedName>
</protein>
<name>A0ABQ9WTW4_9EUKA</name>
<feature type="region of interest" description="Disordered" evidence="1">
    <location>
        <begin position="564"/>
        <end position="708"/>
    </location>
</feature>
<dbReference type="Proteomes" id="UP001281761">
    <property type="component" value="Unassembled WGS sequence"/>
</dbReference>
<feature type="compositionally biased region" description="Basic residues" evidence="1">
    <location>
        <begin position="693"/>
        <end position="708"/>
    </location>
</feature>
<dbReference type="InterPro" id="IPR052293">
    <property type="entry name" value="SRRP"/>
</dbReference>
<feature type="compositionally biased region" description="Basic and acidic residues" evidence="1">
    <location>
        <begin position="629"/>
        <end position="639"/>
    </location>
</feature>
<feature type="region of interest" description="Disordered" evidence="1">
    <location>
        <begin position="179"/>
        <end position="284"/>
    </location>
</feature>
<dbReference type="PANTHER" id="PTHR12239">
    <property type="entry name" value="PROTEIN CBG20215-RELATED"/>
    <property type="match status" value="1"/>
</dbReference>
<evidence type="ECO:0000313" key="3">
    <source>
        <dbReference type="Proteomes" id="UP001281761"/>
    </source>
</evidence>
<feature type="compositionally biased region" description="Acidic residues" evidence="1">
    <location>
        <begin position="669"/>
        <end position="688"/>
    </location>
</feature>
<keyword evidence="3" id="KW-1185">Reference proteome</keyword>
<accession>A0ABQ9WTW4</accession>
<reference evidence="2 3" key="1">
    <citation type="journal article" date="2022" name="bioRxiv">
        <title>Genomics of Preaxostyla Flagellates Illuminates Evolutionary Transitions and the Path Towards Mitochondrial Loss.</title>
        <authorList>
            <person name="Novak L.V.F."/>
            <person name="Treitli S.C."/>
            <person name="Pyrih J."/>
            <person name="Halakuc P."/>
            <person name="Pipaliya S.V."/>
            <person name="Vacek V."/>
            <person name="Brzon O."/>
            <person name="Soukal P."/>
            <person name="Eme L."/>
            <person name="Dacks J.B."/>
            <person name="Karnkowska A."/>
            <person name="Elias M."/>
            <person name="Hampl V."/>
        </authorList>
    </citation>
    <scope>NUCLEOTIDE SEQUENCE [LARGE SCALE GENOMIC DNA]</scope>
    <source>
        <strain evidence="2">NAU3</strain>
        <tissue evidence="2">Gut</tissue>
    </source>
</reference>
<sequence length="708" mass="82141">MDLFRKKDVPPQIFHHVRDRLNDVSKETSEGFAYITLNVFETGAKAKQLIKAPQTQSSRVKRATVYLNEMIRDCSLQEPIITATELQYDLNRATKVLLGYFTARRGKKQSYEQVDELFMDSGVDLDSTRINIPAPPAHRPVTRTIIHEKSEIIRENMAQLEISTVSSFIPRNVIEIKSETDAQDEPVDSGDQFNESIPSGFNTSSPIPLDDPSFISPQNAEDNISQSLTHPGIDTSDESFLLPTRSVSRRTPQRTVTSATQPSFTQPSFMSSHQDPYSTPSDPRQFSLSALSSLTDAFDSDPFTSDPFLNEGIESLPGDSFLALGNPTAAFSPAATVSEVRVVEVEAPAEKEKTIEITFEEDEARKEEEERQRQEAEARRKEQEEERIRRDEEERRLMEEAHRREDEEQRAREQEERKRQEEEERIQAEHDRLQALEAERLQKEEEERRRIEEEERLQHEEEERILREEEERRLEEERQLEEERKRKEEEEALRKEEEERLTREELEQKHREEEERIRQEEEQKRREEEQKRREEEEERQRQDNAELIVPPSMAEILEPSLMTDMISISPQDSSFEAYVEPEQTQEQPNELNPDQTQFVESEQPSDEPHADTDIVADTHQTDILTEQHPPSEEEHHLVEDSVPEVQKAGEEKEEDMTAMMMGGGMDMDLGMDGDIDFDDLYDDGGMGDDEGKTKKKKKGKSGKKGKRK</sequence>